<comment type="catalytic activity">
    <reaction evidence="1 15">
        <text>a 1,2-diacyl-sn-glycero-3-phosphocholine + H2O = a 2-acyl-sn-glycero-3-phosphocholine + a fatty acid + H(+)</text>
        <dbReference type="Rhea" id="RHEA:18689"/>
        <dbReference type="ChEBI" id="CHEBI:15377"/>
        <dbReference type="ChEBI" id="CHEBI:15378"/>
        <dbReference type="ChEBI" id="CHEBI:28868"/>
        <dbReference type="ChEBI" id="CHEBI:57643"/>
        <dbReference type="ChEBI" id="CHEBI:57875"/>
        <dbReference type="EC" id="3.1.1.32"/>
    </reaction>
</comment>
<dbReference type="PANTHER" id="PTHR40457">
    <property type="entry name" value="PHOSPHOLIPASE A1"/>
    <property type="match status" value="1"/>
</dbReference>
<keyword evidence="6" id="KW-0812">Transmembrane</keyword>
<proteinExistence type="inferred from homology"/>
<protein>
    <recommendedName>
        <fullName evidence="15">Phospholipase A1</fullName>
        <ecNumber evidence="15">3.1.1.32</ecNumber>
        <ecNumber evidence="15">3.1.1.4</ecNumber>
    </recommendedName>
    <alternativeName>
        <fullName evidence="15">Phosphatidylcholine 1-acylhydrolase</fullName>
    </alternativeName>
</protein>
<dbReference type="Pfam" id="PF02253">
    <property type="entry name" value="PLA1"/>
    <property type="match status" value="1"/>
</dbReference>
<evidence type="ECO:0000256" key="14">
    <source>
        <dbReference type="ARBA" id="ARBA00023237"/>
    </source>
</evidence>
<organism evidence="17 18">
    <name type="scientific">Sphingomonas donggukensis</name>
    <dbReference type="NCBI Taxonomy" id="2949093"/>
    <lineage>
        <taxon>Bacteria</taxon>
        <taxon>Pseudomonadati</taxon>
        <taxon>Pseudomonadota</taxon>
        <taxon>Alphaproteobacteria</taxon>
        <taxon>Sphingomonadales</taxon>
        <taxon>Sphingomonadaceae</taxon>
        <taxon>Sphingomonas</taxon>
    </lineage>
</organism>
<keyword evidence="12 15" id="KW-0443">Lipid metabolism</keyword>
<evidence type="ECO:0000256" key="13">
    <source>
        <dbReference type="ARBA" id="ARBA00023136"/>
    </source>
</evidence>
<evidence type="ECO:0000256" key="8">
    <source>
        <dbReference type="ARBA" id="ARBA00022729"/>
    </source>
</evidence>
<keyword evidence="13" id="KW-0472">Membrane</keyword>
<dbReference type="Gene3D" id="2.40.230.10">
    <property type="entry name" value="Phospholipase A1"/>
    <property type="match status" value="1"/>
</dbReference>
<keyword evidence="14 15" id="KW-0998">Cell outer membrane</keyword>
<evidence type="ECO:0000256" key="12">
    <source>
        <dbReference type="ARBA" id="ARBA00023098"/>
    </source>
</evidence>
<feature type="compositionally biased region" description="Low complexity" evidence="16">
    <location>
        <begin position="125"/>
        <end position="143"/>
    </location>
</feature>
<keyword evidence="11 15" id="KW-0442">Lipid degradation</keyword>
<evidence type="ECO:0000256" key="15">
    <source>
        <dbReference type="RuleBase" id="RU366027"/>
    </source>
</evidence>
<keyword evidence="10 15" id="KW-0106">Calcium</keyword>
<evidence type="ECO:0000256" key="11">
    <source>
        <dbReference type="ARBA" id="ARBA00022963"/>
    </source>
</evidence>
<name>A0ABY4TT77_9SPHN</name>
<evidence type="ECO:0000256" key="7">
    <source>
        <dbReference type="ARBA" id="ARBA00022723"/>
    </source>
</evidence>
<gene>
    <name evidence="17" type="ORF">M9980_13970</name>
</gene>
<comment type="subcellular location">
    <subcellularLocation>
        <location evidence="15">Cell outer membrane</location>
        <topology evidence="15">Multi-pass membrane protein</topology>
    </subcellularLocation>
    <text evidence="15">One of the very few enzymes located there.</text>
</comment>
<evidence type="ECO:0000256" key="16">
    <source>
        <dbReference type="SAM" id="MobiDB-lite"/>
    </source>
</evidence>
<dbReference type="PANTHER" id="PTHR40457:SF1">
    <property type="entry name" value="PHOSPHOLIPASE A1"/>
    <property type="match status" value="1"/>
</dbReference>
<comment type="function">
    <text evidence="15">Hydrolysis of phosphatidylcholine with phospholipase A2 (EC 3.1.1.4) and phospholipase A1 (EC 3.1.1.32) activities.</text>
</comment>
<dbReference type="InterPro" id="IPR036541">
    <property type="entry name" value="PLipase_A1_sf"/>
</dbReference>
<evidence type="ECO:0000256" key="2">
    <source>
        <dbReference type="ARBA" id="ARBA00001604"/>
    </source>
</evidence>
<accession>A0ABY4TT77</accession>
<keyword evidence="8 15" id="KW-0732">Signal</keyword>
<dbReference type="EC" id="3.1.1.4" evidence="15"/>
<dbReference type="Proteomes" id="UP001055580">
    <property type="component" value="Chromosome"/>
</dbReference>
<evidence type="ECO:0000313" key="17">
    <source>
        <dbReference type="EMBL" id="URW75608.1"/>
    </source>
</evidence>
<keyword evidence="18" id="KW-1185">Reference proteome</keyword>
<evidence type="ECO:0000256" key="6">
    <source>
        <dbReference type="ARBA" id="ARBA00022692"/>
    </source>
</evidence>
<feature type="signal peptide" evidence="15">
    <location>
        <begin position="1"/>
        <end position="18"/>
    </location>
</feature>
<dbReference type="InterPro" id="IPR003187">
    <property type="entry name" value="PLipase_A1"/>
</dbReference>
<dbReference type="EMBL" id="CP098401">
    <property type="protein sequence ID" value="URW75608.1"/>
    <property type="molecule type" value="Genomic_DNA"/>
</dbReference>
<comment type="subunit">
    <text evidence="4 15">Homodimer; dimerization is reversible, and the dimeric form is the active one.</text>
</comment>
<dbReference type="RefSeq" id="WP_250751984.1">
    <property type="nucleotide sequence ID" value="NZ_CP098401.1"/>
</dbReference>
<comment type="catalytic activity">
    <reaction evidence="2 15">
        <text>a 1,2-diacyl-sn-glycero-3-phosphocholine + H2O = a 1-acyl-sn-glycero-3-phosphocholine + a fatty acid + H(+)</text>
        <dbReference type="Rhea" id="RHEA:15801"/>
        <dbReference type="ChEBI" id="CHEBI:15377"/>
        <dbReference type="ChEBI" id="CHEBI:15378"/>
        <dbReference type="ChEBI" id="CHEBI:28868"/>
        <dbReference type="ChEBI" id="CHEBI:57643"/>
        <dbReference type="ChEBI" id="CHEBI:58168"/>
        <dbReference type="EC" id="3.1.1.4"/>
    </reaction>
</comment>
<evidence type="ECO:0000313" key="18">
    <source>
        <dbReference type="Proteomes" id="UP001055580"/>
    </source>
</evidence>
<dbReference type="PRINTS" id="PR01486">
    <property type="entry name" value="PHPHLIPASEA1"/>
</dbReference>
<reference evidence="17" key="1">
    <citation type="submission" date="2022-05" db="EMBL/GenBank/DDBJ databases">
        <title>Sphingomonas sp. strain RMG20 Genome sequencing and assembly.</title>
        <authorList>
            <person name="Kim I."/>
        </authorList>
    </citation>
    <scope>NUCLEOTIDE SEQUENCE</scope>
    <source>
        <strain evidence="17">RMG20</strain>
    </source>
</reference>
<sequence>MRALLAIPLMLAAPVAAAQLRVVPGQPVSASAARQGVDVFLINDGAVPVVATLPARIEVIALDGARLAIVPLERPPASVPAQGVVRVRYISAGVLSVGPPPVAVAPVAPPTGEPLPPSPAPAPVAAPVRPMTTTDLPPSSVEPAPLPPPPGDPRAPRETAALSATGTASGFLDRFQPYQPTYGAIGVGDAGTKLQFSFALAPFGGDGALSHFRFAYTQTIFWATDQSSGPIRVTTYSPEAFAEFGVAPQTRLAIGYAHDSNGGGDLRSIDVNRVFVRAARRFDLGSNWYAEFAPQAWIYVGRGQVRDVQDYWGNVALNAAVGQDDGVRLAVTARGNPGTGRGAAEAFASYPLSRFGDLGVYLFAQGFTGYGEALDAFRVRDSHARFGIALTR</sequence>
<evidence type="ECO:0000256" key="5">
    <source>
        <dbReference type="ARBA" id="ARBA00022452"/>
    </source>
</evidence>
<keyword evidence="7 15" id="KW-0479">Metal-binding</keyword>
<dbReference type="EC" id="3.1.1.32" evidence="15"/>
<evidence type="ECO:0000256" key="9">
    <source>
        <dbReference type="ARBA" id="ARBA00022801"/>
    </source>
</evidence>
<evidence type="ECO:0000256" key="3">
    <source>
        <dbReference type="ARBA" id="ARBA00010525"/>
    </source>
</evidence>
<keyword evidence="5" id="KW-1134">Transmembrane beta strand</keyword>
<feature type="region of interest" description="Disordered" evidence="16">
    <location>
        <begin position="112"/>
        <end position="158"/>
    </location>
</feature>
<evidence type="ECO:0000256" key="1">
    <source>
        <dbReference type="ARBA" id="ARBA00000111"/>
    </source>
</evidence>
<evidence type="ECO:0000256" key="4">
    <source>
        <dbReference type="ARBA" id="ARBA00011702"/>
    </source>
</evidence>
<feature type="compositionally biased region" description="Pro residues" evidence="16">
    <location>
        <begin position="112"/>
        <end position="124"/>
    </location>
</feature>
<comment type="similarity">
    <text evidence="3 15">Belongs to the phospholipase A1 family.</text>
</comment>
<feature type="compositionally biased region" description="Pro residues" evidence="16">
    <location>
        <begin position="144"/>
        <end position="153"/>
    </location>
</feature>
<feature type="chain" id="PRO_5044971691" description="Phospholipase A1" evidence="15">
    <location>
        <begin position="19"/>
        <end position="392"/>
    </location>
</feature>
<keyword evidence="9 15" id="KW-0378">Hydrolase</keyword>
<comment type="cofactor">
    <cofactor evidence="15">
        <name>Ca(2+)</name>
        <dbReference type="ChEBI" id="CHEBI:29108"/>
    </cofactor>
    <text evidence="15">Binds 1 Ca(2+) ion per monomer. In the dimeric form the Ca(2+) is bound by different amino acids with binding of each Ca(2+) shared with ligands coming from each monomer. The Ca(2+) ion may have a role in catalysis.</text>
</comment>
<evidence type="ECO:0000256" key="10">
    <source>
        <dbReference type="ARBA" id="ARBA00022837"/>
    </source>
</evidence>
<dbReference type="SUPFAM" id="SSF56931">
    <property type="entry name" value="Outer membrane phospholipase A (OMPLA)"/>
    <property type="match status" value="1"/>
</dbReference>